<proteinExistence type="inferred from homology"/>
<evidence type="ECO:0000256" key="9">
    <source>
        <dbReference type="ARBA" id="ARBA00022722"/>
    </source>
</evidence>
<evidence type="ECO:0000256" key="8">
    <source>
        <dbReference type="ARBA" id="ARBA00022490"/>
    </source>
</evidence>
<reference evidence="18 19" key="1">
    <citation type="journal article" date="2020" name="bioRxiv">
        <title>Sequence and annotation of 42 cannabis genomes reveals extensive copy number variation in cannabinoid synthesis and pathogen resistance genes.</title>
        <authorList>
            <person name="Mckernan K.J."/>
            <person name="Helbert Y."/>
            <person name="Kane L.T."/>
            <person name="Ebling H."/>
            <person name="Zhang L."/>
            <person name="Liu B."/>
            <person name="Eaton Z."/>
            <person name="Mclaughlin S."/>
            <person name="Kingan S."/>
            <person name="Baybayan P."/>
            <person name="Concepcion G."/>
            <person name="Jordan M."/>
            <person name="Riva A."/>
            <person name="Barbazuk W."/>
            <person name="Harkins T."/>
        </authorList>
    </citation>
    <scope>NUCLEOTIDE SEQUENCE [LARGE SCALE GENOMIC DNA]</scope>
    <source>
        <strain evidence="19">cv. Jamaican Lion 4</strain>
        <tissue evidence="18">Leaf</tissue>
    </source>
</reference>
<dbReference type="InterPro" id="IPR036397">
    <property type="entry name" value="RNaseH_sf"/>
</dbReference>
<comment type="caution">
    <text evidence="18">The sequence shown here is derived from an EMBL/GenBank/DDBJ whole genome shotgun (WGS) entry which is preliminary data.</text>
</comment>
<comment type="subunit">
    <text evidence="6">Component of the CCR4-NOT complex, at least composed of CRR4 and CAF1 proteins.</text>
</comment>
<dbReference type="GO" id="GO:0004535">
    <property type="term" value="F:poly(A)-specific ribonuclease activity"/>
    <property type="evidence" value="ECO:0007669"/>
    <property type="project" value="UniProtKB-EC"/>
</dbReference>
<evidence type="ECO:0000256" key="2">
    <source>
        <dbReference type="ARBA" id="ARBA00001968"/>
    </source>
</evidence>
<evidence type="ECO:0000256" key="6">
    <source>
        <dbReference type="ARBA" id="ARBA00011757"/>
    </source>
</evidence>
<evidence type="ECO:0000256" key="4">
    <source>
        <dbReference type="ARBA" id="ARBA00004496"/>
    </source>
</evidence>
<evidence type="ECO:0000256" key="14">
    <source>
        <dbReference type="ARBA" id="ARBA00023015"/>
    </source>
</evidence>
<dbReference type="GO" id="GO:0003723">
    <property type="term" value="F:RNA binding"/>
    <property type="evidence" value="ECO:0007669"/>
    <property type="project" value="UniProtKB-KW"/>
</dbReference>
<dbReference type="GO" id="GO:0005634">
    <property type="term" value="C:nucleus"/>
    <property type="evidence" value="ECO:0007669"/>
    <property type="project" value="UniProtKB-SubCell"/>
</dbReference>
<organism evidence="18 19">
    <name type="scientific">Cannabis sativa</name>
    <name type="common">Hemp</name>
    <name type="synonym">Marijuana</name>
    <dbReference type="NCBI Taxonomy" id="3483"/>
    <lineage>
        <taxon>Eukaryota</taxon>
        <taxon>Viridiplantae</taxon>
        <taxon>Streptophyta</taxon>
        <taxon>Embryophyta</taxon>
        <taxon>Tracheophyta</taxon>
        <taxon>Spermatophyta</taxon>
        <taxon>Magnoliopsida</taxon>
        <taxon>eudicotyledons</taxon>
        <taxon>Gunneridae</taxon>
        <taxon>Pentapetalae</taxon>
        <taxon>rosids</taxon>
        <taxon>fabids</taxon>
        <taxon>Rosales</taxon>
        <taxon>Cannabaceae</taxon>
        <taxon>Cannabis</taxon>
    </lineage>
</organism>
<dbReference type="EC" id="3.1.13.4" evidence="7"/>
<keyword evidence="14" id="KW-0805">Transcription regulation</keyword>
<evidence type="ECO:0000256" key="10">
    <source>
        <dbReference type="ARBA" id="ARBA00022723"/>
    </source>
</evidence>
<keyword evidence="9" id="KW-0540">Nuclease</keyword>
<evidence type="ECO:0000256" key="16">
    <source>
        <dbReference type="ARBA" id="ARBA00023242"/>
    </source>
</evidence>
<dbReference type="GO" id="GO:0030014">
    <property type="term" value="C:CCR4-NOT complex"/>
    <property type="evidence" value="ECO:0007669"/>
    <property type="project" value="InterPro"/>
</dbReference>
<protein>
    <recommendedName>
        <fullName evidence="7">poly(A)-specific ribonuclease</fullName>
        <ecNumber evidence="7">3.1.13.4</ecNumber>
    </recommendedName>
</protein>
<dbReference type="Gene3D" id="3.30.420.10">
    <property type="entry name" value="Ribonuclease H-like superfamily/Ribonuclease H"/>
    <property type="match status" value="1"/>
</dbReference>
<keyword evidence="11" id="KW-0378">Hydrolase</keyword>
<dbReference type="GO" id="GO:0046872">
    <property type="term" value="F:metal ion binding"/>
    <property type="evidence" value="ECO:0007669"/>
    <property type="project" value="UniProtKB-KW"/>
</dbReference>
<comment type="function">
    <text evidence="17">Ubiquitous transcription factor required for a diverse set of processes. It is a component of the CCR4 complex involved in the control of gene expression.</text>
</comment>
<dbReference type="EMBL" id="JAATIP010000052">
    <property type="protein sequence ID" value="KAF4383686.1"/>
    <property type="molecule type" value="Genomic_DNA"/>
</dbReference>
<gene>
    <name evidence="18" type="ORF">F8388_014186</name>
</gene>
<evidence type="ECO:0000313" key="19">
    <source>
        <dbReference type="Proteomes" id="UP000525078"/>
    </source>
</evidence>
<keyword evidence="15" id="KW-0804">Transcription</keyword>
<dbReference type="GO" id="GO:0005737">
    <property type="term" value="C:cytoplasm"/>
    <property type="evidence" value="ECO:0007669"/>
    <property type="project" value="UniProtKB-SubCell"/>
</dbReference>
<dbReference type="AlphaFoldDB" id="A0A7J6GL78"/>
<dbReference type="InterPro" id="IPR006941">
    <property type="entry name" value="RNase_CAF1"/>
</dbReference>
<keyword evidence="13" id="KW-0694">RNA-binding</keyword>
<dbReference type="InterPro" id="IPR039637">
    <property type="entry name" value="CNOT7/CNOT8/Pop2"/>
</dbReference>
<evidence type="ECO:0000313" key="18">
    <source>
        <dbReference type="EMBL" id="KAF4383686.1"/>
    </source>
</evidence>
<evidence type="ECO:0000256" key="7">
    <source>
        <dbReference type="ARBA" id="ARBA00012161"/>
    </source>
</evidence>
<accession>A0A7J6GL78</accession>
<dbReference type="PANTHER" id="PTHR10797">
    <property type="entry name" value="CCR4-NOT TRANSCRIPTION COMPLEX SUBUNIT"/>
    <property type="match status" value="1"/>
</dbReference>
<dbReference type="SUPFAM" id="SSF53098">
    <property type="entry name" value="Ribonuclease H-like"/>
    <property type="match status" value="1"/>
</dbReference>
<evidence type="ECO:0000256" key="5">
    <source>
        <dbReference type="ARBA" id="ARBA00008372"/>
    </source>
</evidence>
<evidence type="ECO:0000256" key="15">
    <source>
        <dbReference type="ARBA" id="ARBA00023163"/>
    </source>
</evidence>
<evidence type="ECO:0000256" key="17">
    <source>
        <dbReference type="ARBA" id="ARBA00025148"/>
    </source>
</evidence>
<evidence type="ECO:0000256" key="11">
    <source>
        <dbReference type="ARBA" id="ARBA00022801"/>
    </source>
</evidence>
<comment type="catalytic activity">
    <reaction evidence="1">
        <text>Exonucleolytic cleavage of poly(A) to 5'-AMP.</text>
        <dbReference type="EC" id="3.1.13.4"/>
    </reaction>
</comment>
<dbReference type="Proteomes" id="UP000525078">
    <property type="component" value="Unassembled WGS sequence"/>
</dbReference>
<comment type="subcellular location">
    <subcellularLocation>
        <location evidence="4">Cytoplasm</location>
    </subcellularLocation>
    <subcellularLocation>
        <location evidence="3">Nucleus</location>
    </subcellularLocation>
</comment>
<comment type="similarity">
    <text evidence="5">Belongs to the CAF1 family.</text>
</comment>
<sequence>MCIVDLLPQLPPEKSQRPVVIRSVWEYNLQSEFKLIRSAIDDYPLISMDTEFSGVVIQPSVDTTLRTSQAIAHYEVLKANVDRLNLIQIDSCTVTSTTASEASSGSFSSAADLLLRSLCPNLLVLHEI</sequence>
<keyword evidence="8" id="KW-0963">Cytoplasm</keyword>
<evidence type="ECO:0000256" key="12">
    <source>
        <dbReference type="ARBA" id="ARBA00022839"/>
    </source>
</evidence>
<evidence type="ECO:0000256" key="13">
    <source>
        <dbReference type="ARBA" id="ARBA00022884"/>
    </source>
</evidence>
<evidence type="ECO:0000256" key="3">
    <source>
        <dbReference type="ARBA" id="ARBA00004123"/>
    </source>
</evidence>
<dbReference type="Pfam" id="PF04857">
    <property type="entry name" value="CAF1"/>
    <property type="match status" value="1"/>
</dbReference>
<comment type="cofactor">
    <cofactor evidence="2">
        <name>a divalent metal cation</name>
        <dbReference type="ChEBI" id="CHEBI:60240"/>
    </cofactor>
</comment>
<name>A0A7J6GL78_CANSA</name>
<keyword evidence="12" id="KW-0269">Exonuclease</keyword>
<keyword evidence="10" id="KW-0479">Metal-binding</keyword>
<keyword evidence="16" id="KW-0539">Nucleus</keyword>
<dbReference type="InterPro" id="IPR012337">
    <property type="entry name" value="RNaseH-like_sf"/>
</dbReference>
<evidence type="ECO:0000256" key="1">
    <source>
        <dbReference type="ARBA" id="ARBA00001663"/>
    </source>
</evidence>